<comment type="similarity">
    <text evidence="2">Belongs to the peptidase S8 family.</text>
</comment>
<name>A0A7N2N5U8_QUELO</name>
<evidence type="ECO:0000313" key="6">
    <source>
        <dbReference type="Proteomes" id="UP000594261"/>
    </source>
</evidence>
<keyword evidence="3" id="KW-0732">Signal</keyword>
<dbReference type="EnsemblPlants" id="QL12p034225:mrna">
    <property type="protein sequence ID" value="QL12p034225:mrna"/>
    <property type="gene ID" value="QL12p034225"/>
</dbReference>
<dbReference type="OMA" id="VWDELMP"/>
<dbReference type="Proteomes" id="UP000594261">
    <property type="component" value="Chromosome 12"/>
</dbReference>
<dbReference type="InterPro" id="IPR041469">
    <property type="entry name" value="Subtilisin-like_FN3"/>
</dbReference>
<reference evidence="5" key="2">
    <citation type="submission" date="2021-01" db="UniProtKB">
        <authorList>
            <consortium name="EnsemblPlants"/>
        </authorList>
    </citation>
    <scope>IDENTIFICATION</scope>
</reference>
<dbReference type="InterPro" id="IPR036852">
    <property type="entry name" value="Peptidase_S8/S53_dom_sf"/>
</dbReference>
<dbReference type="Gene3D" id="2.60.40.2310">
    <property type="match status" value="1"/>
</dbReference>
<dbReference type="Gramene" id="QL12p034225:mrna">
    <property type="protein sequence ID" value="QL12p034225:mrna"/>
    <property type="gene ID" value="QL12p034225"/>
</dbReference>
<evidence type="ECO:0000259" key="4">
    <source>
        <dbReference type="Pfam" id="PF17766"/>
    </source>
</evidence>
<dbReference type="GO" id="GO:0005576">
    <property type="term" value="C:extracellular region"/>
    <property type="evidence" value="ECO:0007669"/>
    <property type="project" value="UniProtKB-SubCell"/>
</dbReference>
<dbReference type="InterPro" id="IPR045051">
    <property type="entry name" value="SBT"/>
</dbReference>
<protein>
    <recommendedName>
        <fullName evidence="4">Subtilisin-like protease fibronectin type-III domain-containing protein</fullName>
    </recommendedName>
</protein>
<evidence type="ECO:0000256" key="1">
    <source>
        <dbReference type="ARBA" id="ARBA00004613"/>
    </source>
</evidence>
<reference evidence="5 6" key="1">
    <citation type="journal article" date="2016" name="G3 (Bethesda)">
        <title>First Draft Assembly and Annotation of the Genome of a California Endemic Oak Quercus lobata Nee (Fagaceae).</title>
        <authorList>
            <person name="Sork V.L."/>
            <person name="Fitz-Gibbon S.T."/>
            <person name="Puiu D."/>
            <person name="Crepeau M."/>
            <person name="Gugger P.F."/>
            <person name="Sherman R."/>
            <person name="Stevens K."/>
            <person name="Langley C.H."/>
            <person name="Pellegrini M."/>
            <person name="Salzberg S.L."/>
        </authorList>
    </citation>
    <scope>NUCLEOTIDE SEQUENCE [LARGE SCALE GENOMIC DNA]</scope>
    <source>
        <strain evidence="5 6">cv. SW786</strain>
    </source>
</reference>
<dbReference type="GO" id="GO:0006508">
    <property type="term" value="P:proteolysis"/>
    <property type="evidence" value="ECO:0007669"/>
    <property type="project" value="InterPro"/>
</dbReference>
<dbReference type="EMBL" id="LRBV02000012">
    <property type="status" value="NOT_ANNOTATED_CDS"/>
    <property type="molecule type" value="Genomic_DNA"/>
</dbReference>
<evidence type="ECO:0000313" key="5">
    <source>
        <dbReference type="EnsemblPlants" id="QL12p034225:mrna"/>
    </source>
</evidence>
<dbReference type="SUPFAM" id="SSF52743">
    <property type="entry name" value="Subtilisin-like"/>
    <property type="match status" value="1"/>
</dbReference>
<dbReference type="PANTHER" id="PTHR10795">
    <property type="entry name" value="PROPROTEIN CONVERTASE SUBTILISIN/KEXIN"/>
    <property type="match status" value="1"/>
</dbReference>
<dbReference type="InParanoid" id="A0A7N2N5U8"/>
<sequence length="234" mass="25729">MACILISLDNARVLKQYIKSTGVHPEWSPAAIKSAFMTTADHLDNTNSPIRDSGNGLQVASPLAMGMGSGHIRPNQVLDPGIVYYATPQDYVNLLCSMNFNSAQILNFIGSNSYSCSSPSSDLNYPSFIVLIRKKRASSIIQNFQRTVTNVGQDVSTYKAMVTAPEGSTVTVSPEKLTFRKRNEKKSYNLTIRYEGKEQSSFGTLVWAEENGNHMVRSPIVITLDVYKTSTGLC</sequence>
<comment type="subcellular location">
    <subcellularLocation>
        <location evidence="1">Secreted</location>
    </subcellularLocation>
</comment>
<dbReference type="GO" id="GO:0004252">
    <property type="term" value="F:serine-type endopeptidase activity"/>
    <property type="evidence" value="ECO:0007669"/>
    <property type="project" value="InterPro"/>
</dbReference>
<proteinExistence type="inferred from homology"/>
<dbReference type="Pfam" id="PF17766">
    <property type="entry name" value="fn3_6"/>
    <property type="match status" value="1"/>
</dbReference>
<dbReference type="AlphaFoldDB" id="A0A7N2N5U8"/>
<feature type="domain" description="Subtilisin-like protease fibronectin type-III" evidence="4">
    <location>
        <begin position="122"/>
        <end position="222"/>
    </location>
</feature>
<dbReference type="Gene3D" id="3.40.50.200">
    <property type="entry name" value="Peptidase S8/S53 domain"/>
    <property type="match status" value="1"/>
</dbReference>
<keyword evidence="6" id="KW-1185">Reference proteome</keyword>
<accession>A0A7N2N5U8</accession>
<organism evidence="5 6">
    <name type="scientific">Quercus lobata</name>
    <name type="common">Valley oak</name>
    <dbReference type="NCBI Taxonomy" id="97700"/>
    <lineage>
        <taxon>Eukaryota</taxon>
        <taxon>Viridiplantae</taxon>
        <taxon>Streptophyta</taxon>
        <taxon>Embryophyta</taxon>
        <taxon>Tracheophyta</taxon>
        <taxon>Spermatophyta</taxon>
        <taxon>Magnoliopsida</taxon>
        <taxon>eudicotyledons</taxon>
        <taxon>Gunneridae</taxon>
        <taxon>Pentapetalae</taxon>
        <taxon>rosids</taxon>
        <taxon>fabids</taxon>
        <taxon>Fagales</taxon>
        <taxon>Fagaceae</taxon>
        <taxon>Quercus</taxon>
    </lineage>
</organism>
<evidence type="ECO:0000256" key="2">
    <source>
        <dbReference type="ARBA" id="ARBA00011073"/>
    </source>
</evidence>
<evidence type="ECO:0000256" key="3">
    <source>
        <dbReference type="ARBA" id="ARBA00022729"/>
    </source>
</evidence>